<dbReference type="PANTHER" id="PTHR32089:SF112">
    <property type="entry name" value="LYSOZYME-LIKE PROTEIN-RELATED"/>
    <property type="match status" value="1"/>
</dbReference>
<dbReference type="InterPro" id="IPR004089">
    <property type="entry name" value="MCPsignal_dom"/>
</dbReference>
<dbReference type="Pfam" id="PF02743">
    <property type="entry name" value="dCache_1"/>
    <property type="match status" value="1"/>
</dbReference>
<keyword evidence="3" id="KW-0145">Chemotaxis</keyword>
<evidence type="ECO:0000256" key="4">
    <source>
        <dbReference type="ARBA" id="ARBA00022692"/>
    </source>
</evidence>
<evidence type="ECO:0000256" key="8">
    <source>
        <dbReference type="ARBA" id="ARBA00029447"/>
    </source>
</evidence>
<evidence type="ECO:0000313" key="13">
    <source>
        <dbReference type="EMBL" id="ERJ93919.1"/>
    </source>
</evidence>
<comment type="caution">
    <text evidence="13">The sequence shown here is derived from an EMBL/GenBank/DDBJ whole genome shotgun (WGS) entry which is preliminary data.</text>
</comment>
<comment type="similarity">
    <text evidence="8">Belongs to the methyl-accepting chemotaxis (MCP) protein family.</text>
</comment>
<keyword evidence="6 10" id="KW-0472">Membrane</keyword>
<evidence type="ECO:0000256" key="10">
    <source>
        <dbReference type="SAM" id="Phobius"/>
    </source>
</evidence>
<dbReference type="SUPFAM" id="SSF58104">
    <property type="entry name" value="Methyl-accepting chemotaxis protein (MCP) signaling domain"/>
    <property type="match status" value="2"/>
</dbReference>
<dbReference type="InterPro" id="IPR003660">
    <property type="entry name" value="HAMP_dom"/>
</dbReference>
<evidence type="ECO:0000259" key="12">
    <source>
        <dbReference type="PROSITE" id="PS50885"/>
    </source>
</evidence>
<reference evidence="13 14" key="1">
    <citation type="submission" date="2013-08" db="EMBL/GenBank/DDBJ databases">
        <authorList>
            <person name="Weinstock G."/>
            <person name="Sodergren E."/>
            <person name="Wylie T."/>
            <person name="Fulton L."/>
            <person name="Fulton R."/>
            <person name="Fronick C."/>
            <person name="O'Laughlin M."/>
            <person name="Godfrey J."/>
            <person name="Miner T."/>
            <person name="Herter B."/>
            <person name="Appelbaum E."/>
            <person name="Cordes M."/>
            <person name="Lek S."/>
            <person name="Wollam A."/>
            <person name="Pepin K.H."/>
            <person name="Palsikar V.B."/>
            <person name="Mitreva M."/>
            <person name="Wilson R.K."/>
        </authorList>
    </citation>
    <scope>NUCLEOTIDE SEQUENCE [LARGE SCALE GENOMIC DNA]</scope>
    <source>
        <strain evidence="13 14">ATCC 700332</strain>
    </source>
</reference>
<dbReference type="PROSITE" id="PS50111">
    <property type="entry name" value="CHEMOTAXIS_TRANSDUC_2"/>
    <property type="match status" value="1"/>
</dbReference>
<evidence type="ECO:0000259" key="11">
    <source>
        <dbReference type="PROSITE" id="PS50111"/>
    </source>
</evidence>
<feature type="domain" description="HAMP" evidence="12">
    <location>
        <begin position="336"/>
        <end position="388"/>
    </location>
</feature>
<keyword evidence="5 10" id="KW-1133">Transmembrane helix</keyword>
<keyword evidence="4 10" id="KW-0812">Transmembrane</keyword>
<comment type="subcellular location">
    <subcellularLocation>
        <location evidence="1">Cell membrane</location>
        <topology evidence="1">Multi-pass membrane protein</topology>
    </subcellularLocation>
</comment>
<dbReference type="SMART" id="SM00283">
    <property type="entry name" value="MA"/>
    <property type="match status" value="1"/>
</dbReference>
<dbReference type="CDD" id="cd06225">
    <property type="entry name" value="HAMP"/>
    <property type="match status" value="1"/>
</dbReference>
<dbReference type="Gene3D" id="3.30.450.20">
    <property type="entry name" value="PAS domain"/>
    <property type="match status" value="2"/>
</dbReference>
<evidence type="ECO:0000256" key="3">
    <source>
        <dbReference type="ARBA" id="ARBA00022500"/>
    </source>
</evidence>
<proteinExistence type="inferred from homology"/>
<evidence type="ECO:0000313" key="14">
    <source>
        <dbReference type="Proteomes" id="UP000016649"/>
    </source>
</evidence>
<sequence>MEKTKKVDTVRVKKATSITVRLFRGITITIISIVGFICAVIGVQLYKKNIVQFDEFTAQQFFNIEKSVSLFIQNGKNALGMLAENSAVKSADTTIYNYTAKAAKSGITYTHNGKAERDIIAVFENMQKHYPEFKEIYMGTKWGGIAELSTEHSDKEFDPRTRPWYQKAAAAKGEIILTEAYRSEDGDLTFTIAQSVNNVNGEFIGCVGLDINLADLTSFISDVRIGTTGYCMLVQNDGMILADPKHPQYNFKIMSETGLSAFAEIEKTQQGSIVVTSNGEKWKAFIFPMAQVEWKLIMLVKQNEILSLFSALLHNMIFIGLLMFVIYFTLAAFVVRVLKKYLNRLGVVLGKVAQGDLTDRIQVKWRNEIGQILTSLNTAIEHSHAMLSVLRDEADKMGAVGSDLSSNMEETAAAIKQIGGNVQSVKEKAMSQAAGVSETVATIEQINGRLNKLVSSIETQAENISESSTVIKEMAENTVRITGTLEESNDLIKQVYEQTKLGKEGARMANEVVQQIAEKSESLLEASQVIQNIASQTNLLAMNAAIEAAHAGESGKGFAVVADEIRKLAEESNMQGKQIGEVIKESTEIIGRLTEAGAQAEKTFIDVYESVSKISEKEDIIVQVMYKQETNGKHVLEAIEKINDVTQTVSAGSAEMLEGGNQIALEMHKLADITRETTDSMNEIASGAEQITNAIEEVNEITQKNKQSIENLANEVGKFKL</sequence>
<evidence type="ECO:0000256" key="2">
    <source>
        <dbReference type="ARBA" id="ARBA00022475"/>
    </source>
</evidence>
<name>A0ABN0P0G5_TRELE</name>
<evidence type="ECO:0000256" key="1">
    <source>
        <dbReference type="ARBA" id="ARBA00004651"/>
    </source>
</evidence>
<keyword evidence="2" id="KW-1003">Cell membrane</keyword>
<dbReference type="SUPFAM" id="SSF103190">
    <property type="entry name" value="Sensory domain-like"/>
    <property type="match status" value="1"/>
</dbReference>
<dbReference type="Proteomes" id="UP000016649">
    <property type="component" value="Unassembled WGS sequence"/>
</dbReference>
<dbReference type="Pfam" id="PF00672">
    <property type="entry name" value="HAMP"/>
    <property type="match status" value="1"/>
</dbReference>
<dbReference type="InterPro" id="IPR029151">
    <property type="entry name" value="Sensor-like_sf"/>
</dbReference>
<evidence type="ECO:0000256" key="5">
    <source>
        <dbReference type="ARBA" id="ARBA00022989"/>
    </source>
</evidence>
<dbReference type="PRINTS" id="PR00260">
    <property type="entry name" value="CHEMTRNSDUCR"/>
</dbReference>
<feature type="transmembrane region" description="Helical" evidence="10">
    <location>
        <begin position="21"/>
        <end position="46"/>
    </location>
</feature>
<accession>A0ABN0P0G5</accession>
<feature type="transmembrane region" description="Helical" evidence="10">
    <location>
        <begin position="312"/>
        <end position="335"/>
    </location>
</feature>
<gene>
    <name evidence="13" type="ORF">HMPREF9193_00640</name>
</gene>
<evidence type="ECO:0000256" key="9">
    <source>
        <dbReference type="PROSITE-ProRule" id="PRU00284"/>
    </source>
</evidence>
<feature type="domain" description="Methyl-accepting transducer" evidence="11">
    <location>
        <begin position="407"/>
        <end position="657"/>
    </location>
</feature>
<dbReference type="CDD" id="cd18773">
    <property type="entry name" value="PDC1_HK_sensor"/>
    <property type="match status" value="1"/>
</dbReference>
<keyword evidence="7 9" id="KW-0807">Transducer</keyword>
<keyword evidence="14" id="KW-1185">Reference proteome</keyword>
<dbReference type="CDD" id="cd12912">
    <property type="entry name" value="PDC2_MCP_like"/>
    <property type="match status" value="1"/>
</dbReference>
<evidence type="ECO:0000256" key="6">
    <source>
        <dbReference type="ARBA" id="ARBA00023136"/>
    </source>
</evidence>
<dbReference type="InterPro" id="IPR004090">
    <property type="entry name" value="Chemotax_Me-accpt_rcpt"/>
</dbReference>
<dbReference type="PROSITE" id="PS50885">
    <property type="entry name" value="HAMP"/>
    <property type="match status" value="1"/>
</dbReference>
<dbReference type="PANTHER" id="PTHR32089">
    <property type="entry name" value="METHYL-ACCEPTING CHEMOTAXIS PROTEIN MCPB"/>
    <property type="match status" value="1"/>
</dbReference>
<dbReference type="Pfam" id="PF00015">
    <property type="entry name" value="MCPsignal"/>
    <property type="match status" value="1"/>
</dbReference>
<organism evidence="13 14">
    <name type="scientific">Treponema lecithinolyticum ATCC 700332</name>
    <dbReference type="NCBI Taxonomy" id="1321815"/>
    <lineage>
        <taxon>Bacteria</taxon>
        <taxon>Pseudomonadati</taxon>
        <taxon>Spirochaetota</taxon>
        <taxon>Spirochaetia</taxon>
        <taxon>Spirochaetales</taxon>
        <taxon>Treponemataceae</taxon>
        <taxon>Treponema</taxon>
    </lineage>
</organism>
<protein>
    <submittedName>
        <fullName evidence="13">Cache domain protein</fullName>
    </submittedName>
</protein>
<dbReference type="EMBL" id="AWVH01000013">
    <property type="protein sequence ID" value="ERJ93919.1"/>
    <property type="molecule type" value="Genomic_DNA"/>
</dbReference>
<dbReference type="InterPro" id="IPR033479">
    <property type="entry name" value="dCache_1"/>
</dbReference>
<dbReference type="Gene3D" id="1.10.287.950">
    <property type="entry name" value="Methyl-accepting chemotaxis protein"/>
    <property type="match status" value="1"/>
</dbReference>
<dbReference type="SMART" id="SM00304">
    <property type="entry name" value="HAMP"/>
    <property type="match status" value="1"/>
</dbReference>
<dbReference type="RefSeq" id="WP_021686488.1">
    <property type="nucleotide sequence ID" value="NZ_KI260556.1"/>
</dbReference>
<evidence type="ECO:0000256" key="7">
    <source>
        <dbReference type="ARBA" id="ARBA00023224"/>
    </source>
</evidence>